<reference evidence="1 2" key="1">
    <citation type="submission" date="2018-09" db="EMBL/GenBank/DDBJ databases">
        <title>Genome sequencing of Nocardioides immobilis CCTCC AB 2017083 for comparison to Nocardioides silvaticus.</title>
        <authorList>
            <person name="Li C."/>
            <person name="Wang G."/>
        </authorList>
    </citation>
    <scope>NUCLEOTIDE SEQUENCE [LARGE SCALE GENOMIC DNA]</scope>
    <source>
        <strain evidence="1 2">CCTCC AB 2017083</strain>
    </source>
</reference>
<evidence type="ECO:0000313" key="1">
    <source>
        <dbReference type="EMBL" id="RHW27818.1"/>
    </source>
</evidence>
<proteinExistence type="predicted"/>
<accession>A0A417Y557</accession>
<dbReference type="AlphaFoldDB" id="A0A417Y557"/>
<comment type="caution">
    <text evidence="1">The sequence shown here is derived from an EMBL/GenBank/DDBJ whole genome shotgun (WGS) entry which is preliminary data.</text>
</comment>
<protein>
    <submittedName>
        <fullName evidence="1">Uncharacterized protein</fullName>
    </submittedName>
</protein>
<name>A0A417Y557_9ACTN</name>
<dbReference type="Proteomes" id="UP000283644">
    <property type="component" value="Unassembled WGS sequence"/>
</dbReference>
<evidence type="ECO:0000313" key="2">
    <source>
        <dbReference type="Proteomes" id="UP000283644"/>
    </source>
</evidence>
<dbReference type="EMBL" id="QXGH01000011">
    <property type="protein sequence ID" value="RHW27818.1"/>
    <property type="molecule type" value="Genomic_DNA"/>
</dbReference>
<gene>
    <name evidence="1" type="ORF">D0Z08_05840</name>
</gene>
<keyword evidence="2" id="KW-1185">Reference proteome</keyword>
<organism evidence="1 2">
    <name type="scientific">Nocardioides immobilis</name>
    <dbReference type="NCBI Taxonomy" id="2049295"/>
    <lineage>
        <taxon>Bacteria</taxon>
        <taxon>Bacillati</taxon>
        <taxon>Actinomycetota</taxon>
        <taxon>Actinomycetes</taxon>
        <taxon>Propionibacteriales</taxon>
        <taxon>Nocardioidaceae</taxon>
        <taxon>Nocardioides</taxon>
    </lineage>
</organism>
<dbReference type="RefSeq" id="WP_118923622.1">
    <property type="nucleotide sequence ID" value="NZ_QXGH01000011.1"/>
</dbReference>
<sequence length="74" mass="8449">MDARRLLAALLRRTTMLLRPATHAPEPDEMANLAEFRAGVGRRPAMTPERRQMFDEFGEKLAGVAVWRDRPSSR</sequence>